<keyword evidence="4" id="KW-1185">Reference proteome</keyword>
<reference evidence="3 4" key="1">
    <citation type="submission" date="2018-01" db="EMBL/GenBank/DDBJ databases">
        <title>Complete genome sequencing of Sporolactobacillus terrae DLG3.</title>
        <authorList>
            <person name="Nam Y.-D."/>
            <person name="Kang J."/>
            <person name="Chung W.-H."/>
        </authorList>
    </citation>
    <scope>NUCLEOTIDE SEQUENCE [LARGE SCALE GENOMIC DNA]</scope>
    <source>
        <strain evidence="3 4">DLG3</strain>
    </source>
</reference>
<sequence>MIRPPFEKEVLTLVDKPGTRYSVQNEEDLFPSADPSHASKRADGSINTRPGEWMFSAHDRHQNGDHTEG</sequence>
<dbReference type="Pfam" id="PF08176">
    <property type="entry name" value="SspK"/>
    <property type="match status" value="1"/>
</dbReference>
<proteinExistence type="predicted"/>
<evidence type="ECO:0000256" key="1">
    <source>
        <dbReference type="ARBA" id="ARBA00022969"/>
    </source>
</evidence>
<feature type="region of interest" description="Disordered" evidence="2">
    <location>
        <begin position="24"/>
        <end position="69"/>
    </location>
</feature>
<organism evidence="3 4">
    <name type="scientific">Sporolactobacillus terrae</name>
    <dbReference type="NCBI Taxonomy" id="269673"/>
    <lineage>
        <taxon>Bacteria</taxon>
        <taxon>Bacillati</taxon>
        <taxon>Bacillota</taxon>
        <taxon>Bacilli</taxon>
        <taxon>Bacillales</taxon>
        <taxon>Sporolactobacillaceae</taxon>
        <taxon>Sporolactobacillus</taxon>
    </lineage>
</organism>
<gene>
    <name evidence="3" type="ORF">C0674_00105</name>
</gene>
<dbReference type="InterPro" id="IPR012611">
    <property type="entry name" value="SASP_SspK"/>
</dbReference>
<evidence type="ECO:0000313" key="4">
    <source>
        <dbReference type="Proteomes" id="UP000285882"/>
    </source>
</evidence>
<feature type="compositionally biased region" description="Basic and acidic residues" evidence="2">
    <location>
        <begin position="57"/>
        <end position="69"/>
    </location>
</feature>
<evidence type="ECO:0000256" key="2">
    <source>
        <dbReference type="SAM" id="MobiDB-lite"/>
    </source>
</evidence>
<protein>
    <submittedName>
        <fullName evidence="3">Uncharacterized protein</fullName>
    </submittedName>
</protein>
<keyword evidence="1" id="KW-0749">Sporulation</keyword>
<evidence type="ECO:0000313" key="3">
    <source>
        <dbReference type="EMBL" id="QAA21179.1"/>
    </source>
</evidence>
<dbReference type="Proteomes" id="UP000285882">
    <property type="component" value="Chromosome"/>
</dbReference>
<dbReference type="EMBL" id="CP025688">
    <property type="protein sequence ID" value="QAA21179.1"/>
    <property type="molecule type" value="Genomic_DNA"/>
</dbReference>
<accession>A0ABX5Q3H3</accession>
<name>A0ABX5Q3H3_9BACL</name>